<proteinExistence type="predicted"/>
<reference evidence="1" key="1">
    <citation type="submission" date="2020-06" db="EMBL/GenBank/DDBJ databases">
        <title>Draft genome sequences of strains closely related to Aspergillus parafelis and Aspergillus hiratsukae.</title>
        <authorList>
            <person name="Dos Santos R.A.C."/>
            <person name="Rivero-Menendez O."/>
            <person name="Steenwyk J.L."/>
            <person name="Mead M.E."/>
            <person name="Goldman G.H."/>
            <person name="Alastruey-Izquierdo A."/>
            <person name="Rokas A."/>
        </authorList>
    </citation>
    <scope>NUCLEOTIDE SEQUENCE</scope>
    <source>
        <strain evidence="1">CNM-CM5793</strain>
    </source>
</reference>
<name>A0A8H6UEL8_9EURO</name>
<organism evidence="1 2">
    <name type="scientific">Aspergillus hiratsukae</name>
    <dbReference type="NCBI Taxonomy" id="1194566"/>
    <lineage>
        <taxon>Eukaryota</taxon>
        <taxon>Fungi</taxon>
        <taxon>Dikarya</taxon>
        <taxon>Ascomycota</taxon>
        <taxon>Pezizomycotina</taxon>
        <taxon>Eurotiomycetes</taxon>
        <taxon>Eurotiomycetidae</taxon>
        <taxon>Eurotiales</taxon>
        <taxon>Aspergillaceae</taxon>
        <taxon>Aspergillus</taxon>
        <taxon>Aspergillus subgen. Fumigati</taxon>
    </lineage>
</organism>
<dbReference type="EMBL" id="JACBAD010002039">
    <property type="protein sequence ID" value="KAF7121780.1"/>
    <property type="molecule type" value="Genomic_DNA"/>
</dbReference>
<sequence length="208" mass="24074">MTTPATKTFYCYPRITRNSAKKENTITWTAKDAVTKETKYTLQGIKPDKRQIHSTILRKESHPEYTRIQTCITAITPRHEDIDSITGRPFTHRLPWGAEVTETPVTGYWRPRRFEFKGRKYVWLKEGLETRLYEYSSSRTVQKRKSKSTVTEFETLEPALACVTVPFWAGLFLNRNLEVWVGEGVEEALLEVILAGALTEIMVTRFGH</sequence>
<dbReference type="OrthoDB" id="4440659at2759"/>
<protein>
    <submittedName>
        <fullName evidence="1">Uncharacterized protein</fullName>
    </submittedName>
</protein>
<evidence type="ECO:0000313" key="2">
    <source>
        <dbReference type="Proteomes" id="UP000630445"/>
    </source>
</evidence>
<comment type="caution">
    <text evidence="1">The sequence shown here is derived from an EMBL/GenBank/DDBJ whole genome shotgun (WGS) entry which is preliminary data.</text>
</comment>
<accession>A0A8H6UEL8</accession>
<dbReference type="Proteomes" id="UP000630445">
    <property type="component" value="Unassembled WGS sequence"/>
</dbReference>
<evidence type="ECO:0000313" key="1">
    <source>
        <dbReference type="EMBL" id="KAF7121780.1"/>
    </source>
</evidence>
<dbReference type="AlphaFoldDB" id="A0A8H6UEL8"/>
<keyword evidence="2" id="KW-1185">Reference proteome</keyword>
<gene>
    <name evidence="1" type="ORF">CNMCM5793_009333</name>
</gene>